<accession>A0AAD4YDA8</accession>
<reference evidence="2" key="1">
    <citation type="submission" date="2022-03" db="EMBL/GenBank/DDBJ databases">
        <title>Genomic analyses of argali, domestic sheep and their hybrids provide insights into chromosomal evolution, heterosis and genetic basis of agronomic traits.</title>
        <authorList>
            <person name="Li M."/>
        </authorList>
    </citation>
    <scope>NUCLEOTIDE SEQUENCE</scope>
    <source>
        <strain evidence="2">CAU-MHL-2022a</strain>
        <tissue evidence="2">Skin</tissue>
    </source>
</reference>
<proteinExistence type="predicted"/>
<organism evidence="2 3">
    <name type="scientific">Ovis ammon polii</name>
    <dbReference type="NCBI Taxonomy" id="230172"/>
    <lineage>
        <taxon>Eukaryota</taxon>
        <taxon>Metazoa</taxon>
        <taxon>Chordata</taxon>
        <taxon>Craniata</taxon>
        <taxon>Vertebrata</taxon>
        <taxon>Euteleostomi</taxon>
        <taxon>Mammalia</taxon>
        <taxon>Eutheria</taxon>
        <taxon>Laurasiatheria</taxon>
        <taxon>Artiodactyla</taxon>
        <taxon>Ruminantia</taxon>
        <taxon>Pecora</taxon>
        <taxon>Bovidae</taxon>
        <taxon>Caprinae</taxon>
        <taxon>Ovis</taxon>
    </lineage>
</organism>
<gene>
    <name evidence="2" type="ORF">MG293_007595</name>
</gene>
<evidence type="ECO:0000313" key="3">
    <source>
        <dbReference type="Proteomes" id="UP001214576"/>
    </source>
</evidence>
<comment type="caution">
    <text evidence="2">The sequence shown here is derived from an EMBL/GenBank/DDBJ whole genome shotgun (WGS) entry which is preliminary data.</text>
</comment>
<dbReference type="EMBL" id="JAKZEL010000007">
    <property type="protein sequence ID" value="KAI4542216.1"/>
    <property type="molecule type" value="Genomic_DNA"/>
</dbReference>
<name>A0AAD4YDA8_OVIAM</name>
<evidence type="ECO:0000256" key="1">
    <source>
        <dbReference type="SAM" id="MobiDB-lite"/>
    </source>
</evidence>
<protein>
    <submittedName>
        <fullName evidence="2">Uncharacterized protein</fullName>
    </submittedName>
</protein>
<dbReference type="Proteomes" id="UP001214576">
    <property type="component" value="Unassembled WGS sequence"/>
</dbReference>
<keyword evidence="3" id="KW-1185">Reference proteome</keyword>
<feature type="region of interest" description="Disordered" evidence="1">
    <location>
        <begin position="380"/>
        <end position="405"/>
    </location>
</feature>
<dbReference type="AlphaFoldDB" id="A0AAD4YDA8"/>
<evidence type="ECO:0000313" key="2">
    <source>
        <dbReference type="EMBL" id="KAI4542216.1"/>
    </source>
</evidence>
<sequence>MTKMRRIFAGAEDNHGQVALPSTMKPKSPWKLSCYTGENDQEGTNPPLCQKFFAGWGQKGGGRCTAQIPHNHLHWEIAARPGRIFAFMSVRTEIRYILKYMCNLISASDTDIEIKRLSIKLKKLRTREYKVNAHLQPADGWDCEIQPQYFNYHYPRTTSVDLAVKESKNKRDPRKWMRFPEAKISNGFSISREFIPQVQIAKDDSFVYQRYRCNLISLAPGIDSYTSTIRFVMTFAEMSTISQMHLLCLAAKPVFLQGILGHIFVPLLQQHHEDQPCFMSTQRNALTGYLSPQREEKDCAHVQHFGKKATIDDKRSVSFLPTAGKQQIQKLLQNAKLANSGATGLTLRAQIQASKTFSPNSDSELALAPEVCLEVLSGPSEVARSQGQPEPPPHLHHPPPPCFPRSQTRLVLGREQYLNKNRGPFTEESSRNADYSKCLMYTTSHFH</sequence>